<organism evidence="3 4">
    <name type="scientific">Paenactinomyces guangxiensis</name>
    <dbReference type="NCBI Taxonomy" id="1490290"/>
    <lineage>
        <taxon>Bacteria</taxon>
        <taxon>Bacillati</taxon>
        <taxon>Bacillota</taxon>
        <taxon>Bacilli</taxon>
        <taxon>Bacillales</taxon>
        <taxon>Thermoactinomycetaceae</taxon>
        <taxon>Paenactinomyces</taxon>
    </lineage>
</organism>
<dbReference type="InterPro" id="IPR055170">
    <property type="entry name" value="GFO_IDH_MocA-like_dom"/>
</dbReference>
<dbReference type="InterPro" id="IPR036291">
    <property type="entry name" value="NAD(P)-bd_dom_sf"/>
</dbReference>
<dbReference type="SUPFAM" id="SSF55347">
    <property type="entry name" value="Glyceraldehyde-3-phosphate dehydrogenase-like, C-terminal domain"/>
    <property type="match status" value="1"/>
</dbReference>
<dbReference type="InterPro" id="IPR051450">
    <property type="entry name" value="Gfo/Idh/MocA_Oxidoreductases"/>
</dbReference>
<dbReference type="Gene3D" id="3.40.50.720">
    <property type="entry name" value="NAD(P)-binding Rossmann-like Domain"/>
    <property type="match status" value="1"/>
</dbReference>
<protein>
    <submittedName>
        <fullName evidence="3">Gfo/Idh/MocA family oxidoreductase</fullName>
    </submittedName>
</protein>
<evidence type="ECO:0000259" key="2">
    <source>
        <dbReference type="Pfam" id="PF22725"/>
    </source>
</evidence>
<dbReference type="Gene3D" id="3.30.360.10">
    <property type="entry name" value="Dihydrodipicolinate Reductase, domain 2"/>
    <property type="match status" value="1"/>
</dbReference>
<accession>A0A7W2A7B3</accession>
<feature type="domain" description="Gfo/Idh/MocA-like oxidoreductase N-terminal" evidence="1">
    <location>
        <begin position="2"/>
        <end position="118"/>
    </location>
</feature>
<feature type="domain" description="GFO/IDH/MocA-like oxidoreductase" evidence="2">
    <location>
        <begin position="128"/>
        <end position="249"/>
    </location>
</feature>
<dbReference type="Proteomes" id="UP000535491">
    <property type="component" value="Unassembled WGS sequence"/>
</dbReference>
<dbReference type="Pfam" id="PF22725">
    <property type="entry name" value="GFO_IDH_MocA_C3"/>
    <property type="match status" value="1"/>
</dbReference>
<dbReference type="RefSeq" id="WP_181751605.1">
    <property type="nucleotide sequence ID" value="NZ_JACEIQ010000007.1"/>
</dbReference>
<dbReference type="PANTHER" id="PTHR43377">
    <property type="entry name" value="BILIVERDIN REDUCTASE A"/>
    <property type="match status" value="1"/>
</dbReference>
<reference evidence="3 4" key="1">
    <citation type="submission" date="2020-07" db="EMBL/GenBank/DDBJ databases">
        <authorList>
            <person name="Feng H."/>
        </authorList>
    </citation>
    <scope>NUCLEOTIDE SEQUENCE [LARGE SCALE GENOMIC DNA]</scope>
    <source>
        <strain evidence="4">s-10</strain>
    </source>
</reference>
<gene>
    <name evidence="3" type="ORF">H1191_08570</name>
</gene>
<evidence type="ECO:0000313" key="3">
    <source>
        <dbReference type="EMBL" id="MBA4494356.1"/>
    </source>
</evidence>
<dbReference type="GO" id="GO:0000166">
    <property type="term" value="F:nucleotide binding"/>
    <property type="evidence" value="ECO:0007669"/>
    <property type="project" value="InterPro"/>
</dbReference>
<sequence>MKIGIISFAHMHAYSYARAVREIEGVQLSAIADDNRDRGEAIASELNVAFYSDYKQLLASDVDAVIVTSENAKHVQHAVDAARAGKHILCEKPLATTIEDGRKMIDECRKNGVVLQTAFPVRFHPSIERTKKIVEEGRLGKILSIKATNRGRNPGGWFVDPALSGGGAVMDHTVHVVDIMRWVMKSEVKEVYAETGSLLTESPIDDCGILTLEFENGVFATLDCSWSRPANFPTWGDVTLEIVGTNANLSIDAFTQKLDVYANKGFVWEYWGDDMDVELIKSFVEAIRNGTEPFITGEDGCRAVEVALAAYESSRKKEPVFLKKE</sequence>
<proteinExistence type="predicted"/>
<dbReference type="AlphaFoldDB" id="A0A7W2A7B3"/>
<name>A0A7W2A7B3_9BACL</name>
<dbReference type="InterPro" id="IPR000683">
    <property type="entry name" value="Gfo/Idh/MocA-like_OxRdtase_N"/>
</dbReference>
<dbReference type="SUPFAM" id="SSF51735">
    <property type="entry name" value="NAD(P)-binding Rossmann-fold domains"/>
    <property type="match status" value="1"/>
</dbReference>
<evidence type="ECO:0000313" key="4">
    <source>
        <dbReference type="Proteomes" id="UP000535491"/>
    </source>
</evidence>
<evidence type="ECO:0000259" key="1">
    <source>
        <dbReference type="Pfam" id="PF01408"/>
    </source>
</evidence>
<dbReference type="PANTHER" id="PTHR43377:SF1">
    <property type="entry name" value="BILIVERDIN REDUCTASE A"/>
    <property type="match status" value="1"/>
</dbReference>
<dbReference type="Pfam" id="PF01408">
    <property type="entry name" value="GFO_IDH_MocA"/>
    <property type="match status" value="1"/>
</dbReference>
<keyword evidence="4" id="KW-1185">Reference proteome</keyword>
<comment type="caution">
    <text evidence="3">The sequence shown here is derived from an EMBL/GenBank/DDBJ whole genome shotgun (WGS) entry which is preliminary data.</text>
</comment>
<dbReference type="EMBL" id="JACEIQ010000007">
    <property type="protein sequence ID" value="MBA4494356.1"/>
    <property type="molecule type" value="Genomic_DNA"/>
</dbReference>